<dbReference type="GO" id="GO:0016787">
    <property type="term" value="F:hydrolase activity"/>
    <property type="evidence" value="ECO:0007669"/>
    <property type="project" value="InterPro"/>
</dbReference>
<feature type="non-terminal residue" evidence="1">
    <location>
        <position position="75"/>
    </location>
</feature>
<dbReference type="InterPro" id="IPR039476">
    <property type="entry name" value="P2CMN_synthase_LarB"/>
</dbReference>
<proteinExistence type="predicted"/>
<dbReference type="EMBL" id="UINC01125173">
    <property type="protein sequence ID" value="SVD02822.1"/>
    <property type="molecule type" value="Genomic_DNA"/>
</dbReference>
<name>A0A382RZS9_9ZZZZ</name>
<organism evidence="1">
    <name type="scientific">marine metagenome</name>
    <dbReference type="NCBI Taxonomy" id="408172"/>
    <lineage>
        <taxon>unclassified sequences</taxon>
        <taxon>metagenomes</taxon>
        <taxon>ecological metagenomes</taxon>
    </lineage>
</organism>
<accession>A0A382RZS9</accession>
<dbReference type="PANTHER" id="PTHR43064:SF1">
    <property type="entry name" value="SLL1489 PROTEIN"/>
    <property type="match status" value="1"/>
</dbReference>
<gene>
    <name evidence="1" type="ORF">METZ01_LOCUS355676</name>
</gene>
<dbReference type="AlphaFoldDB" id="A0A382RZS9"/>
<protein>
    <submittedName>
        <fullName evidence="1">Uncharacterized protein</fullName>
    </submittedName>
</protein>
<dbReference type="PANTHER" id="PTHR43064">
    <property type="entry name" value="PHOSPHORIBOSYLAMINOIMIDAZOLE CARBOXYLASE-RELATED"/>
    <property type="match status" value="1"/>
</dbReference>
<reference evidence="1" key="1">
    <citation type="submission" date="2018-05" db="EMBL/GenBank/DDBJ databases">
        <authorList>
            <person name="Lanie J.A."/>
            <person name="Ng W.-L."/>
            <person name="Kazmierczak K.M."/>
            <person name="Andrzejewski T.M."/>
            <person name="Davidsen T.M."/>
            <person name="Wayne K.J."/>
            <person name="Tettelin H."/>
            <person name="Glass J.I."/>
            <person name="Rusch D."/>
            <person name="Podicherti R."/>
            <person name="Tsui H.-C.T."/>
            <person name="Winkler M.E."/>
        </authorList>
    </citation>
    <scope>NUCLEOTIDE SEQUENCE</scope>
</reference>
<evidence type="ECO:0000313" key="1">
    <source>
        <dbReference type="EMBL" id="SVD02822.1"/>
    </source>
</evidence>
<sequence>MNVEQIFQSLQKGKISPSKAKKLLSLYSIEKIGNIAQIDTGRKNRKGIPEIIFAERKQLLDLKKIIKKTLSKNNE</sequence>